<dbReference type="SUPFAM" id="SSF55811">
    <property type="entry name" value="Nudix"/>
    <property type="match status" value="1"/>
</dbReference>
<dbReference type="PROSITE" id="PS00893">
    <property type="entry name" value="NUDIX_BOX"/>
    <property type="match status" value="1"/>
</dbReference>
<accession>D4YS58</accession>
<keyword evidence="8" id="KW-1185">Reference proteome</keyword>
<organism evidence="7 8">
    <name type="scientific">Lactobacillus amylolyticus DSM 11664</name>
    <dbReference type="NCBI Taxonomy" id="585524"/>
    <lineage>
        <taxon>Bacteria</taxon>
        <taxon>Bacillati</taxon>
        <taxon>Bacillota</taxon>
        <taxon>Bacilli</taxon>
        <taxon>Lactobacillales</taxon>
        <taxon>Lactobacillaceae</taxon>
        <taxon>Lactobacillus</taxon>
    </lineage>
</organism>
<dbReference type="eggNOG" id="COG1051">
    <property type="taxonomic scope" value="Bacteria"/>
</dbReference>
<dbReference type="STRING" id="83683.B1745_02820"/>
<reference evidence="7 8" key="1">
    <citation type="submission" date="2010-04" db="EMBL/GenBank/DDBJ databases">
        <authorList>
            <person name="Muzny D."/>
            <person name="Qin X."/>
            <person name="Deng J."/>
            <person name="Jiang H."/>
            <person name="Liu Y."/>
            <person name="Qu J."/>
            <person name="Song X.-Z."/>
            <person name="Zhang L."/>
            <person name="Thornton R."/>
            <person name="Coyle M."/>
            <person name="Francisco L."/>
            <person name="Jackson L."/>
            <person name="Javaid M."/>
            <person name="Korchina V."/>
            <person name="Kovar C."/>
            <person name="Mata R."/>
            <person name="Mathew T."/>
            <person name="Ngo R."/>
            <person name="Nguyen L."/>
            <person name="Nguyen N."/>
            <person name="Okwuonu G."/>
            <person name="Ongeri F."/>
            <person name="Pham C."/>
            <person name="Simmons D."/>
            <person name="Wilczek-Boney K."/>
            <person name="Hale W."/>
            <person name="Jakkamsetti A."/>
            <person name="Pham P."/>
            <person name="Ruth R."/>
            <person name="San Lucas F."/>
            <person name="Warren J."/>
            <person name="Zhang J."/>
            <person name="Zhao Z."/>
            <person name="Zhou C."/>
            <person name="Zhu D."/>
            <person name="Lee S."/>
            <person name="Bess C."/>
            <person name="Blankenburg K."/>
            <person name="Forbes L."/>
            <person name="Fu Q."/>
            <person name="Gubbala S."/>
            <person name="Hirani K."/>
            <person name="Jayaseelan J.C."/>
            <person name="Lara F."/>
            <person name="Munidasa M."/>
            <person name="Palculict T."/>
            <person name="Patil S."/>
            <person name="Pu L.-L."/>
            <person name="Saada N."/>
            <person name="Tang L."/>
            <person name="Weissenberger G."/>
            <person name="Zhu Y."/>
            <person name="Hemphill L."/>
            <person name="Shang Y."/>
            <person name="Youmans B."/>
            <person name="Ayvaz T."/>
            <person name="Ross M."/>
            <person name="Santibanez J."/>
            <person name="Aqrawi P."/>
            <person name="Gross S."/>
            <person name="Joshi V."/>
            <person name="Fowler G."/>
            <person name="Nazareth L."/>
            <person name="Reid J."/>
            <person name="Worley K."/>
            <person name="Petrosino J."/>
            <person name="Highlander S."/>
            <person name="Gibbs R."/>
        </authorList>
    </citation>
    <scope>NUCLEOTIDE SEQUENCE [LARGE SCALE GENOMIC DNA]</scope>
    <source>
        <strain evidence="7 8">DSM 11664</strain>
    </source>
</reference>
<dbReference type="PANTHER" id="PTHR21340:SF0">
    <property type="entry name" value="BIS(5'-NUCLEOSYL)-TETRAPHOSPHATASE [ASYMMETRICAL]"/>
    <property type="match status" value="1"/>
</dbReference>
<dbReference type="InterPro" id="IPR015797">
    <property type="entry name" value="NUDIX_hydrolase-like_dom_sf"/>
</dbReference>
<dbReference type="EMBL" id="ADNY01000013">
    <property type="protein sequence ID" value="EFG55873.1"/>
    <property type="molecule type" value="Genomic_DNA"/>
</dbReference>
<dbReference type="InterPro" id="IPR020084">
    <property type="entry name" value="NUDIX_hydrolase_CS"/>
</dbReference>
<dbReference type="AlphaFoldDB" id="D4YS58"/>
<dbReference type="GO" id="GO:0006754">
    <property type="term" value="P:ATP biosynthetic process"/>
    <property type="evidence" value="ECO:0007669"/>
    <property type="project" value="TreeGrafter"/>
</dbReference>
<dbReference type="InterPro" id="IPR000086">
    <property type="entry name" value="NUDIX_hydrolase_dom"/>
</dbReference>
<name>D4YS58_9LACO</name>
<feature type="domain" description="Nudix hydrolase" evidence="6">
    <location>
        <begin position="2"/>
        <end position="132"/>
    </location>
</feature>
<dbReference type="OrthoDB" id="9816289at2"/>
<dbReference type="GO" id="GO:0006167">
    <property type="term" value="P:AMP biosynthetic process"/>
    <property type="evidence" value="ECO:0007669"/>
    <property type="project" value="TreeGrafter"/>
</dbReference>
<comment type="similarity">
    <text evidence="1">Belongs to the Nudix hydrolase family.</text>
</comment>
<dbReference type="PROSITE" id="PS51462">
    <property type="entry name" value="NUDIX"/>
    <property type="match status" value="1"/>
</dbReference>
<dbReference type="GO" id="GO:0004081">
    <property type="term" value="F:bis(5'-nucleosyl)-tetraphosphatase (asymmetrical) activity"/>
    <property type="evidence" value="ECO:0007669"/>
    <property type="project" value="TreeGrafter"/>
</dbReference>
<dbReference type="RefSeq" id="WP_006351490.1">
    <property type="nucleotide sequence ID" value="NZ_ADNY01000013.1"/>
</dbReference>
<evidence type="ECO:0000256" key="3">
    <source>
        <dbReference type="ARBA" id="ARBA00022741"/>
    </source>
</evidence>
<comment type="caution">
    <text evidence="7">The sequence shown here is derived from an EMBL/GenBank/DDBJ whole genome shotgun (WGS) entry which is preliminary data.</text>
</comment>
<dbReference type="InterPro" id="IPR003565">
    <property type="entry name" value="Tetra_PHTase"/>
</dbReference>
<sequence length="139" mass="16474">MLKEHSAGAVIYRKHEGELQFLIVQSIKNDNWGFPKGHLEGDETPKQAAKREVHEEVNLKPKFDFNFVQKIQYQMFNKHWKEVTFYLAKYLQDQTVKIQTEEIKNYLWVNLTDAEKYLVEHGKMGVLRKAVSYLKDELS</sequence>
<evidence type="ECO:0000313" key="7">
    <source>
        <dbReference type="EMBL" id="EFG55873.1"/>
    </source>
</evidence>
<evidence type="ECO:0000256" key="1">
    <source>
        <dbReference type="ARBA" id="ARBA00005582"/>
    </source>
</evidence>
<dbReference type="Proteomes" id="UP000004069">
    <property type="component" value="Unassembled WGS sequence"/>
</dbReference>
<dbReference type="Gene3D" id="3.90.79.10">
    <property type="entry name" value="Nucleoside Triphosphate Pyrophosphohydrolase"/>
    <property type="match status" value="1"/>
</dbReference>
<proteinExistence type="inferred from homology"/>
<keyword evidence="3" id="KW-0547">Nucleotide-binding</keyword>
<gene>
    <name evidence="7" type="primary">mutT7</name>
    <name evidence="7" type="ORF">HMPREF0493_0336</name>
</gene>
<dbReference type="CDD" id="cd03428">
    <property type="entry name" value="NUDIX_Ap4A_Nudt2"/>
    <property type="match status" value="1"/>
</dbReference>
<dbReference type="Pfam" id="PF00293">
    <property type="entry name" value="NUDIX"/>
    <property type="match status" value="1"/>
</dbReference>
<protein>
    <recommendedName>
        <fullName evidence="2">Bis(5'-nucleosyl)-tetraphosphatase [asymmetrical]</fullName>
    </recommendedName>
    <alternativeName>
        <fullName evidence="5">Diadenosine 5',5'''-P1,P4-tetraphosphate asymmetrical hydrolase</fullName>
    </alternativeName>
</protein>
<evidence type="ECO:0000256" key="2">
    <source>
        <dbReference type="ARBA" id="ARBA00018911"/>
    </source>
</evidence>
<evidence type="ECO:0000256" key="5">
    <source>
        <dbReference type="ARBA" id="ARBA00032644"/>
    </source>
</evidence>
<evidence type="ECO:0000313" key="8">
    <source>
        <dbReference type="Proteomes" id="UP000004069"/>
    </source>
</evidence>
<keyword evidence="4 7" id="KW-0378">Hydrolase</keyword>
<dbReference type="GO" id="GO:0000166">
    <property type="term" value="F:nucleotide binding"/>
    <property type="evidence" value="ECO:0007669"/>
    <property type="project" value="UniProtKB-KW"/>
</dbReference>
<dbReference type="PANTHER" id="PTHR21340">
    <property type="entry name" value="DIADENOSINE 5,5-P1,P4-TETRAPHOSPHATE PYROPHOSPHOHYDROLASE MUTT"/>
    <property type="match status" value="1"/>
</dbReference>
<evidence type="ECO:0000259" key="6">
    <source>
        <dbReference type="PROSITE" id="PS51462"/>
    </source>
</evidence>
<evidence type="ECO:0000256" key="4">
    <source>
        <dbReference type="ARBA" id="ARBA00022801"/>
    </source>
</evidence>
<dbReference type="InterPro" id="IPR051325">
    <property type="entry name" value="Nudix_hydrolase_domain"/>
</dbReference>
<dbReference type="PATRIC" id="fig|585524.9.peg.932"/>